<evidence type="ECO:0000313" key="3">
    <source>
        <dbReference type="Proteomes" id="UP000324595"/>
    </source>
</evidence>
<dbReference type="AlphaFoldDB" id="A0A5D3YN66"/>
<dbReference type="OrthoDB" id="1521716at2"/>
<comment type="caution">
    <text evidence="2">The sequence shown here is derived from an EMBL/GenBank/DDBJ whole genome shotgun (WGS) entry which is preliminary data.</text>
</comment>
<dbReference type="PANTHER" id="PTHR41339">
    <property type="entry name" value="LIPL48"/>
    <property type="match status" value="1"/>
</dbReference>
<keyword evidence="3" id="KW-1185">Reference proteome</keyword>
<reference evidence="2 3" key="1">
    <citation type="submission" date="2019-07" db="EMBL/GenBank/DDBJ databases">
        <title>Genomic Encyclopedia of Archaeal and Bacterial Type Strains, Phase II (KMG-II): from individual species to whole genera.</title>
        <authorList>
            <person name="Goeker M."/>
        </authorList>
    </citation>
    <scope>NUCLEOTIDE SEQUENCE [LARGE SCALE GENOMIC DNA]</scope>
    <source>
        <strain evidence="2 3">DSM 21935</strain>
    </source>
</reference>
<name>A0A5D3YN66_9BACT</name>
<feature type="chain" id="PRO_5022809787" evidence="1">
    <location>
        <begin position="22"/>
        <end position="503"/>
    </location>
</feature>
<sequence length="503" mass="51373">MKILKYTISLALIFTLFISCNDDSTSSSSNAPSVTEPDAQKVLTGESVDLTFSVTADAGYESASVTANNGDATISSEPNSGDTSGDIVINYTGNQAGAGSVEVTVTDTEGMSNNATAVVSVKDEQTEVTVTDNITSDTTWEDDKTYILSGRIAVEGGATLTIEGGAIIKGEAGSGTNATALLVARDATLNANGTANAPIIFTSVADEITHDMVNNGNFSSPNLDSSQRGLWGGVLVLGNAPISASSSPASIEGIPSTDQNGLYGGNDAGDSSGSLTYVTIRHGGTNIGQGNEINGLSLGGVGTGTTIENIEVVANQDDGIEWFGGTVDVTNVLVWNNGDDALDTDQDWQGTVDNVVTLSPSGSTLELDGPEGSNPSGNAHTIQNVSAFVENNGSEMIDVDANTNVNVSNILFFGLATTSGGSADNTISSDYSNYASNTNGFAITSIEAVIPSGLTKSDYFPSGLQSEVTEVADVSSASIGADVSVFSWTWASQSDALSDIGLE</sequence>
<evidence type="ECO:0000256" key="1">
    <source>
        <dbReference type="SAM" id="SignalP"/>
    </source>
</evidence>
<protein>
    <submittedName>
        <fullName evidence="2">Uncharacterized protein</fullName>
    </submittedName>
</protein>
<dbReference type="PROSITE" id="PS51257">
    <property type="entry name" value="PROKAR_LIPOPROTEIN"/>
    <property type="match status" value="1"/>
</dbReference>
<dbReference type="EMBL" id="VNHY01000001">
    <property type="protein sequence ID" value="TYP95576.1"/>
    <property type="molecule type" value="Genomic_DNA"/>
</dbReference>
<organism evidence="2 3">
    <name type="scientific">Fodinibius salinus</name>
    <dbReference type="NCBI Taxonomy" id="860790"/>
    <lineage>
        <taxon>Bacteria</taxon>
        <taxon>Pseudomonadati</taxon>
        <taxon>Balneolota</taxon>
        <taxon>Balneolia</taxon>
        <taxon>Balneolales</taxon>
        <taxon>Balneolaceae</taxon>
        <taxon>Fodinibius</taxon>
    </lineage>
</organism>
<keyword evidence="1" id="KW-0732">Signal</keyword>
<dbReference type="Proteomes" id="UP000324595">
    <property type="component" value="Unassembled WGS sequence"/>
</dbReference>
<dbReference type="PANTHER" id="PTHR41339:SF1">
    <property type="entry name" value="SECRETED PROTEIN"/>
    <property type="match status" value="1"/>
</dbReference>
<proteinExistence type="predicted"/>
<accession>A0A5D3YN66</accession>
<evidence type="ECO:0000313" key="2">
    <source>
        <dbReference type="EMBL" id="TYP95576.1"/>
    </source>
</evidence>
<gene>
    <name evidence="2" type="ORF">LX73_0885</name>
</gene>
<feature type="signal peptide" evidence="1">
    <location>
        <begin position="1"/>
        <end position="21"/>
    </location>
</feature>
<dbReference type="RefSeq" id="WP_148898237.1">
    <property type="nucleotide sequence ID" value="NZ_VNHY01000001.1"/>
</dbReference>